<organism evidence="1 2">
    <name type="scientific">Dawidia soli</name>
    <dbReference type="NCBI Taxonomy" id="2782352"/>
    <lineage>
        <taxon>Bacteria</taxon>
        <taxon>Pseudomonadati</taxon>
        <taxon>Bacteroidota</taxon>
        <taxon>Cytophagia</taxon>
        <taxon>Cytophagales</taxon>
        <taxon>Chryseotaleaceae</taxon>
        <taxon>Dawidia</taxon>
    </lineage>
</organism>
<evidence type="ECO:0000313" key="2">
    <source>
        <dbReference type="Proteomes" id="UP001319180"/>
    </source>
</evidence>
<dbReference type="EMBL" id="JAHESC010000012">
    <property type="protein sequence ID" value="MBT1686980.1"/>
    <property type="molecule type" value="Genomic_DNA"/>
</dbReference>
<dbReference type="Proteomes" id="UP001319180">
    <property type="component" value="Unassembled WGS sequence"/>
</dbReference>
<protein>
    <recommendedName>
        <fullName evidence="3">PKD domain-containing protein</fullName>
    </recommendedName>
</protein>
<proteinExistence type="predicted"/>
<name>A0AAP2D9S8_9BACT</name>
<evidence type="ECO:0008006" key="3">
    <source>
        <dbReference type="Google" id="ProtNLM"/>
    </source>
</evidence>
<reference evidence="1 2" key="1">
    <citation type="submission" date="2021-05" db="EMBL/GenBank/DDBJ databases">
        <title>A Polyphasic approach of four new species of the genus Ohtaekwangia: Ohtaekwangia histidinii sp. nov., Ohtaekwangia cretensis sp. nov., Ohtaekwangia indiensis sp. nov., Ohtaekwangia reichenbachii sp. nov. from diverse environment.</title>
        <authorList>
            <person name="Octaviana S."/>
        </authorList>
    </citation>
    <scope>NUCLEOTIDE SEQUENCE [LARGE SCALE GENOMIC DNA]</scope>
    <source>
        <strain evidence="1 2">PWU37</strain>
    </source>
</reference>
<dbReference type="PROSITE" id="PS51257">
    <property type="entry name" value="PROKAR_LIPOPROTEIN"/>
    <property type="match status" value="1"/>
</dbReference>
<dbReference type="RefSeq" id="WP_254090213.1">
    <property type="nucleotide sequence ID" value="NZ_JAHESC010000012.1"/>
</dbReference>
<comment type="caution">
    <text evidence="1">The sequence shown here is derived from an EMBL/GenBank/DDBJ whole genome shotgun (WGS) entry which is preliminary data.</text>
</comment>
<dbReference type="AlphaFoldDB" id="A0AAP2D9S8"/>
<gene>
    <name evidence="1" type="ORF">KK078_10450</name>
</gene>
<accession>A0AAP2D9S8</accession>
<dbReference type="SUPFAM" id="SSF49299">
    <property type="entry name" value="PKD domain"/>
    <property type="match status" value="1"/>
</dbReference>
<sequence length="334" mass="36366">MKKINWTNGIIAATAIALALSGCKEDESVKTAADAEGISIQLNAPAVYGKRPAASSEVVAKVYVLDGKDTVYSQLLKKLKDRIAFNGDQDKVYSLVVKADAFQKVVRTFTMRSLRKEQGGRLADIDLVPALTFVTGGQQEVQLDLGASDAALSIDWGDGSPIEATTCGCYLTHLYDTPGYYFVSITGELDKVETLGFFYDYGGISDIALDHVGNLQSFANAFAQSPTYIDFSNNTLLQTIELGASRTRYITVPADNDLLSVRLFLDSGFSASSLNNVIHQVYTASLAENRTGGQMYLSQQPYGATFIAPISNTAKDELRVLRDSLAWEVWPDQF</sequence>
<keyword evidence="2" id="KW-1185">Reference proteome</keyword>
<dbReference type="InterPro" id="IPR035986">
    <property type="entry name" value="PKD_dom_sf"/>
</dbReference>
<evidence type="ECO:0000313" key="1">
    <source>
        <dbReference type="EMBL" id="MBT1686980.1"/>
    </source>
</evidence>